<accession>A0A4Z2IMY9</accession>
<protein>
    <submittedName>
        <fullName evidence="2">Uncharacterized protein</fullName>
    </submittedName>
</protein>
<evidence type="ECO:0000256" key="1">
    <source>
        <dbReference type="SAM" id="MobiDB-lite"/>
    </source>
</evidence>
<organism evidence="2 3">
    <name type="scientific">Liparis tanakae</name>
    <name type="common">Tanaka's snailfish</name>
    <dbReference type="NCBI Taxonomy" id="230148"/>
    <lineage>
        <taxon>Eukaryota</taxon>
        <taxon>Metazoa</taxon>
        <taxon>Chordata</taxon>
        <taxon>Craniata</taxon>
        <taxon>Vertebrata</taxon>
        <taxon>Euteleostomi</taxon>
        <taxon>Actinopterygii</taxon>
        <taxon>Neopterygii</taxon>
        <taxon>Teleostei</taxon>
        <taxon>Neoteleostei</taxon>
        <taxon>Acanthomorphata</taxon>
        <taxon>Eupercaria</taxon>
        <taxon>Perciformes</taxon>
        <taxon>Cottioidei</taxon>
        <taxon>Cottales</taxon>
        <taxon>Liparidae</taxon>
        <taxon>Liparis</taxon>
    </lineage>
</organism>
<comment type="caution">
    <text evidence="2">The sequence shown here is derived from an EMBL/GenBank/DDBJ whole genome shotgun (WGS) entry which is preliminary data.</text>
</comment>
<reference evidence="2 3" key="1">
    <citation type="submission" date="2019-03" db="EMBL/GenBank/DDBJ databases">
        <title>First draft genome of Liparis tanakae, snailfish: a comprehensive survey of snailfish specific genes.</title>
        <authorList>
            <person name="Kim W."/>
            <person name="Song I."/>
            <person name="Jeong J.-H."/>
            <person name="Kim D."/>
            <person name="Kim S."/>
            <person name="Ryu S."/>
            <person name="Song J.Y."/>
            <person name="Lee S.K."/>
        </authorList>
    </citation>
    <scope>NUCLEOTIDE SEQUENCE [LARGE SCALE GENOMIC DNA]</scope>
    <source>
        <tissue evidence="2">Muscle</tissue>
    </source>
</reference>
<dbReference type="AlphaFoldDB" id="A0A4Z2IMY9"/>
<evidence type="ECO:0000313" key="3">
    <source>
        <dbReference type="Proteomes" id="UP000314294"/>
    </source>
</evidence>
<evidence type="ECO:0000313" key="2">
    <source>
        <dbReference type="EMBL" id="TNN79151.1"/>
    </source>
</evidence>
<dbReference type="EMBL" id="SRLO01000067">
    <property type="protein sequence ID" value="TNN79151.1"/>
    <property type="molecule type" value="Genomic_DNA"/>
</dbReference>
<gene>
    <name evidence="2" type="ORF">EYF80_010599</name>
</gene>
<feature type="region of interest" description="Disordered" evidence="1">
    <location>
        <begin position="46"/>
        <end position="83"/>
    </location>
</feature>
<dbReference type="Proteomes" id="UP000314294">
    <property type="component" value="Unassembled WGS sequence"/>
</dbReference>
<keyword evidence="3" id="KW-1185">Reference proteome</keyword>
<sequence length="106" mass="12102">MHHEFPSVPLLPDCLMPSFCHKLTSRRLPVPDWKLLGITYGSPRYRDEVTEPPLSKKRPGTPIERLNENNGQNLHPHGKWDTHGIENGRAVIVATGRTQDFKRVDV</sequence>
<proteinExistence type="predicted"/>
<name>A0A4Z2IMY9_9TELE</name>